<dbReference type="GO" id="GO:0016020">
    <property type="term" value="C:membrane"/>
    <property type="evidence" value="ECO:0007669"/>
    <property type="project" value="InterPro"/>
</dbReference>
<keyword evidence="1" id="KW-1133">Transmembrane helix</keyword>
<feature type="transmembrane region" description="Helical" evidence="1">
    <location>
        <begin position="6"/>
        <end position="26"/>
    </location>
</feature>
<dbReference type="Proteomes" id="UP000189433">
    <property type="component" value="Unassembled WGS sequence"/>
</dbReference>
<keyword evidence="1" id="KW-0472">Membrane</keyword>
<organism evidence="2 3">
    <name type="scientific">Rodentibacter rarus</name>
    <dbReference type="NCBI Taxonomy" id="1908260"/>
    <lineage>
        <taxon>Bacteria</taxon>
        <taxon>Pseudomonadati</taxon>
        <taxon>Pseudomonadota</taxon>
        <taxon>Gammaproteobacteria</taxon>
        <taxon>Pasteurellales</taxon>
        <taxon>Pasteurellaceae</taxon>
        <taxon>Rodentibacter</taxon>
    </lineage>
</organism>
<dbReference type="InterPro" id="IPR004316">
    <property type="entry name" value="SWEET_rpt"/>
</dbReference>
<gene>
    <name evidence="2" type="ORF">BKK50_05365</name>
</gene>
<comment type="caution">
    <text evidence="2">The sequence shown here is derived from an EMBL/GenBank/DDBJ whole genome shotgun (WGS) entry which is preliminary data.</text>
</comment>
<evidence type="ECO:0008006" key="4">
    <source>
        <dbReference type="Google" id="ProtNLM"/>
    </source>
</evidence>
<name>A0A1V3IN08_9PAST</name>
<proteinExistence type="predicted"/>
<evidence type="ECO:0000313" key="2">
    <source>
        <dbReference type="EMBL" id="OOF43130.1"/>
    </source>
</evidence>
<dbReference type="EMBL" id="MLHJ01000043">
    <property type="protein sequence ID" value="OOF43130.1"/>
    <property type="molecule type" value="Genomic_DNA"/>
</dbReference>
<sequence length="86" mass="9444">MTNQRFISILGWVATFTAVCMYVSYLEQINLNLSGQKGGILQPLATVVNCSLWVAYGLFKQKRDLPVALANSPGVILGLITFFTAF</sequence>
<dbReference type="STRING" id="1908260.BKK50_05365"/>
<dbReference type="AlphaFoldDB" id="A0A1V3IN08"/>
<dbReference type="RefSeq" id="WP_077416090.1">
    <property type="nucleotide sequence ID" value="NZ_MLHJ01000043.1"/>
</dbReference>
<reference evidence="2 3" key="1">
    <citation type="submission" date="2016-10" db="EMBL/GenBank/DDBJ databases">
        <title>Rodentibacter gen. nov. and new species.</title>
        <authorList>
            <person name="Christensen H."/>
        </authorList>
    </citation>
    <scope>NUCLEOTIDE SEQUENCE [LARGE SCALE GENOMIC DNA]</scope>
    <source>
        <strain evidence="2 3">CCUG17206</strain>
    </source>
</reference>
<evidence type="ECO:0000313" key="3">
    <source>
        <dbReference type="Proteomes" id="UP000189433"/>
    </source>
</evidence>
<dbReference type="Gene3D" id="1.20.1280.290">
    <property type="match status" value="1"/>
</dbReference>
<keyword evidence="3" id="KW-1185">Reference proteome</keyword>
<feature type="transmembrane region" description="Helical" evidence="1">
    <location>
        <begin position="38"/>
        <end position="59"/>
    </location>
</feature>
<accession>A0A1V3IN08</accession>
<dbReference type="OrthoDB" id="9794653at2"/>
<keyword evidence="1" id="KW-0812">Transmembrane</keyword>
<evidence type="ECO:0000256" key="1">
    <source>
        <dbReference type="SAM" id="Phobius"/>
    </source>
</evidence>
<protein>
    <recommendedName>
        <fullName evidence="4">ABC transporter permease</fullName>
    </recommendedName>
</protein>
<feature type="transmembrane region" description="Helical" evidence="1">
    <location>
        <begin position="65"/>
        <end position="85"/>
    </location>
</feature>
<dbReference type="Pfam" id="PF03083">
    <property type="entry name" value="MtN3_slv"/>
    <property type="match status" value="1"/>
</dbReference>